<reference evidence="1 2" key="1">
    <citation type="submission" date="2010-03" db="EMBL/GenBank/DDBJ databases">
        <title>The genome sequence of Alistipes shahii WAL 8301.</title>
        <authorList>
            <consortium name="metaHIT consortium -- http://www.metahit.eu/"/>
            <person name="Pajon A."/>
            <person name="Turner K."/>
            <person name="Parkhill J."/>
        </authorList>
    </citation>
    <scope>NUCLEOTIDE SEQUENCE [LARGE SCALE GENOMIC DNA]</scope>
    <source>
        <strain evidence="1 2">WAL 8301</strain>
    </source>
</reference>
<evidence type="ECO:0000313" key="2">
    <source>
        <dbReference type="Proteomes" id="UP000008794"/>
    </source>
</evidence>
<dbReference type="STRING" id="717959.AL1_11200"/>
<evidence type="ECO:0000313" key="1">
    <source>
        <dbReference type="EMBL" id="CBK63623.1"/>
    </source>
</evidence>
<gene>
    <name evidence="1" type="ORF">AL1_11200</name>
</gene>
<dbReference type="Proteomes" id="UP000008794">
    <property type="component" value="Chromosome"/>
</dbReference>
<reference evidence="1 2" key="2">
    <citation type="submission" date="2010-03" db="EMBL/GenBank/DDBJ databases">
        <authorList>
            <person name="Pajon A."/>
        </authorList>
    </citation>
    <scope>NUCLEOTIDE SEQUENCE [LARGE SCALE GENOMIC DNA]</scope>
    <source>
        <strain evidence="1 2">WAL 8301</strain>
    </source>
</reference>
<organism evidence="1 2">
    <name type="scientific">Alistipes shahii WAL 8301</name>
    <dbReference type="NCBI Taxonomy" id="717959"/>
    <lineage>
        <taxon>Bacteria</taxon>
        <taxon>Pseudomonadati</taxon>
        <taxon>Bacteroidota</taxon>
        <taxon>Bacteroidia</taxon>
        <taxon>Bacteroidales</taxon>
        <taxon>Rikenellaceae</taxon>
        <taxon>Alistipes</taxon>
    </lineage>
</organism>
<protein>
    <submittedName>
        <fullName evidence="1">Uncharacterized protein</fullName>
    </submittedName>
</protein>
<dbReference type="HOGENOM" id="CLU_1718498_0_0_10"/>
<proteinExistence type="predicted"/>
<name>D4IL11_9BACT</name>
<dbReference type="EMBL" id="FP929032">
    <property type="protein sequence ID" value="CBK63623.1"/>
    <property type="molecule type" value="Genomic_DNA"/>
</dbReference>
<keyword evidence="2" id="KW-1185">Reference proteome</keyword>
<dbReference type="KEGG" id="ash:AL1_11200"/>
<accession>D4IL11</accession>
<dbReference type="AlphaFoldDB" id="D4IL11"/>
<sequence>MQSHFVGLLLSLDTRMQAVFALQVTQNLHRAPGFEIVREFAALLIDPQRHDMEMLSGNVLVLENNIRLFAVTHAFHVLTGDFPELFVGQLILWRGVERNMEHRIGSPSVGFEIRHKTLHAGVNIEAPHLSYGSSIFCQSSTSASSLSTFSLL</sequence>